<keyword evidence="2" id="KW-0472">Membrane</keyword>
<dbReference type="EMBL" id="CAMGYJ010000009">
    <property type="protein sequence ID" value="CAI0542210.1"/>
    <property type="molecule type" value="Genomic_DNA"/>
</dbReference>
<feature type="region of interest" description="Disordered" evidence="1">
    <location>
        <begin position="129"/>
        <end position="169"/>
    </location>
</feature>
<gene>
    <name evidence="3" type="ORF">LITE_LOCUS42385</name>
</gene>
<dbReference type="PANTHER" id="PTHR35483">
    <property type="entry name" value="NUCLEUSENVELOPE PROTEIN"/>
    <property type="match status" value="1"/>
</dbReference>
<keyword evidence="2" id="KW-1133">Transmembrane helix</keyword>
<dbReference type="PANTHER" id="PTHR35483:SF1">
    <property type="entry name" value="GLYCINE-RICH PROTEIN-RELATED"/>
    <property type="match status" value="1"/>
</dbReference>
<evidence type="ECO:0000313" key="3">
    <source>
        <dbReference type="EMBL" id="CAI0542210.1"/>
    </source>
</evidence>
<sequence>MALRTRPNPTLSQPCVPVRAPSLSRRRFPPSSISLVPGNQPKPCGSLKSSATDGLIRLPCKPLSKGKLGGWEFEAKQSSASTSPVCLLAPKDKPGRGGNQGLPWESFGEATENFKGKSIEEMLREQMRNTESNAGGGSGKRKPPGGGGGGRGRRGGGGSGDREEGGASSFGVSDETLQVILATIGFLFVYFYVINGVEMTRLAKDYIKFLWTGSKSVRLRKAMEKWGSFLQPLLDKKELLKCGLERKIADAARSWFDGPTKYRHILRSYLTSNTGQ</sequence>
<keyword evidence="4" id="KW-1185">Reference proteome</keyword>
<feature type="region of interest" description="Disordered" evidence="1">
    <location>
        <begin position="88"/>
        <end position="110"/>
    </location>
</feature>
<dbReference type="GO" id="GO:0009507">
    <property type="term" value="C:chloroplast"/>
    <property type="evidence" value="ECO:0007669"/>
    <property type="project" value="TreeGrafter"/>
</dbReference>
<keyword evidence="2" id="KW-0812">Transmembrane</keyword>
<reference evidence="3" key="1">
    <citation type="submission" date="2022-08" db="EMBL/GenBank/DDBJ databases">
        <authorList>
            <person name="Gutierrez-Valencia J."/>
        </authorList>
    </citation>
    <scope>NUCLEOTIDE SEQUENCE</scope>
</reference>
<dbReference type="AlphaFoldDB" id="A0AAV0QB73"/>
<evidence type="ECO:0008006" key="5">
    <source>
        <dbReference type="Google" id="ProtNLM"/>
    </source>
</evidence>
<evidence type="ECO:0000313" key="4">
    <source>
        <dbReference type="Proteomes" id="UP001154282"/>
    </source>
</evidence>
<dbReference type="Proteomes" id="UP001154282">
    <property type="component" value="Unassembled WGS sequence"/>
</dbReference>
<proteinExistence type="predicted"/>
<name>A0AAV0QB73_9ROSI</name>
<feature type="transmembrane region" description="Helical" evidence="2">
    <location>
        <begin position="177"/>
        <end position="194"/>
    </location>
</feature>
<comment type="caution">
    <text evidence="3">The sequence shown here is derived from an EMBL/GenBank/DDBJ whole genome shotgun (WGS) entry which is preliminary data.</text>
</comment>
<accession>A0AAV0QB73</accession>
<organism evidence="3 4">
    <name type="scientific">Linum tenue</name>
    <dbReference type="NCBI Taxonomy" id="586396"/>
    <lineage>
        <taxon>Eukaryota</taxon>
        <taxon>Viridiplantae</taxon>
        <taxon>Streptophyta</taxon>
        <taxon>Embryophyta</taxon>
        <taxon>Tracheophyta</taxon>
        <taxon>Spermatophyta</taxon>
        <taxon>Magnoliopsida</taxon>
        <taxon>eudicotyledons</taxon>
        <taxon>Gunneridae</taxon>
        <taxon>Pentapetalae</taxon>
        <taxon>rosids</taxon>
        <taxon>fabids</taxon>
        <taxon>Malpighiales</taxon>
        <taxon>Linaceae</taxon>
        <taxon>Linum</taxon>
    </lineage>
</organism>
<feature type="region of interest" description="Disordered" evidence="1">
    <location>
        <begin position="1"/>
        <end position="50"/>
    </location>
</feature>
<feature type="compositionally biased region" description="Gly residues" evidence="1">
    <location>
        <begin position="134"/>
        <end position="159"/>
    </location>
</feature>
<evidence type="ECO:0000256" key="1">
    <source>
        <dbReference type="SAM" id="MobiDB-lite"/>
    </source>
</evidence>
<protein>
    <recommendedName>
        <fullName evidence="5">Glycine-rich protein</fullName>
    </recommendedName>
</protein>
<evidence type="ECO:0000256" key="2">
    <source>
        <dbReference type="SAM" id="Phobius"/>
    </source>
</evidence>